<proteinExistence type="predicted"/>
<comment type="caution">
    <text evidence="1">The sequence shown here is derived from an EMBL/GenBank/DDBJ whole genome shotgun (WGS) entry which is preliminary data.</text>
</comment>
<organism evidence="1 2">
    <name type="scientific">Deinococcus oregonensis</name>
    <dbReference type="NCBI Taxonomy" id="1805970"/>
    <lineage>
        <taxon>Bacteria</taxon>
        <taxon>Thermotogati</taxon>
        <taxon>Deinococcota</taxon>
        <taxon>Deinococci</taxon>
        <taxon>Deinococcales</taxon>
        <taxon>Deinococcaceae</taxon>
        <taxon>Deinococcus</taxon>
    </lineage>
</organism>
<keyword evidence="2" id="KW-1185">Reference proteome</keyword>
<dbReference type="InterPro" id="IPR036291">
    <property type="entry name" value="NAD(P)-bd_dom_sf"/>
</dbReference>
<dbReference type="InterPro" id="IPR023401">
    <property type="entry name" value="ODC_N"/>
</dbReference>
<gene>
    <name evidence="1" type="ORF">ACFFLM_22745</name>
</gene>
<dbReference type="Gene3D" id="3.30.1780.10">
    <property type="entry name" value="ornithine cyclodeaminase, domain 1"/>
    <property type="match status" value="1"/>
</dbReference>
<dbReference type="SUPFAM" id="SSF51735">
    <property type="entry name" value="NAD(P)-binding Rossmann-fold domains"/>
    <property type="match status" value="1"/>
</dbReference>
<dbReference type="EMBL" id="JBHLYR010000065">
    <property type="protein sequence ID" value="MFB9994777.1"/>
    <property type="molecule type" value="Genomic_DNA"/>
</dbReference>
<protein>
    <submittedName>
        <fullName evidence="1">Ornithine cyclodeaminase family protein</fullName>
    </submittedName>
</protein>
<dbReference type="RefSeq" id="WP_380016061.1">
    <property type="nucleotide sequence ID" value="NZ_JBHLYR010000065.1"/>
</dbReference>
<name>A0ABV6B6D1_9DEIO</name>
<dbReference type="Pfam" id="PF02423">
    <property type="entry name" value="OCD_Mu_crystall"/>
    <property type="match status" value="1"/>
</dbReference>
<dbReference type="PANTHER" id="PTHR13812">
    <property type="entry name" value="KETIMINE REDUCTASE MU-CRYSTALLIN"/>
    <property type="match status" value="1"/>
</dbReference>
<evidence type="ECO:0000313" key="2">
    <source>
        <dbReference type="Proteomes" id="UP001589733"/>
    </source>
</evidence>
<evidence type="ECO:0000313" key="1">
    <source>
        <dbReference type="EMBL" id="MFB9994777.1"/>
    </source>
</evidence>
<reference evidence="1 2" key="1">
    <citation type="submission" date="2024-09" db="EMBL/GenBank/DDBJ databases">
        <authorList>
            <person name="Sun Q."/>
            <person name="Mori K."/>
        </authorList>
    </citation>
    <scope>NUCLEOTIDE SEQUENCE [LARGE SCALE GENOMIC DNA]</scope>
    <source>
        <strain evidence="1 2">JCM 13503</strain>
    </source>
</reference>
<dbReference type="InterPro" id="IPR003462">
    <property type="entry name" value="ODC_Mu_crystall"/>
</dbReference>
<accession>A0ABV6B6D1</accession>
<dbReference type="Proteomes" id="UP001589733">
    <property type="component" value="Unassembled WGS sequence"/>
</dbReference>
<sequence>MTPFPVISADVIRTTVGLADLLEPVAEALMAFSRGESGPPAVSLLNLPLGEVHIKSAFLQGHPLLAVKVATSFPGNAAQGLRPFDGVMLALNAQTGQVVAALHDESYLTDLRTAAAGAVAARALANPVVRTVGVLGTGVQARLQVQAVRLVRDFGTVLVWGRSPEKAEQLVHDLATRMPGVRFTVMPDRRSLVEHSDLVITATSSRAPLVEGAWLRPGQHVTAIGGDDVGKVELDAAVLGRANRLIVDSRELNLRLGDVQAALMGGHLRSEDVHGELGEVLAGDLPGRTHERQITVAKLVGLGGQDLAAVEVTLNRLQAATRVEL</sequence>
<dbReference type="Gene3D" id="3.40.50.720">
    <property type="entry name" value="NAD(P)-binding Rossmann-like Domain"/>
    <property type="match status" value="1"/>
</dbReference>
<dbReference type="PANTHER" id="PTHR13812:SF19">
    <property type="entry name" value="KETIMINE REDUCTASE MU-CRYSTALLIN"/>
    <property type="match status" value="1"/>
</dbReference>
<dbReference type="PIRSF" id="PIRSF001439">
    <property type="entry name" value="CryM"/>
    <property type="match status" value="1"/>
</dbReference>